<protein>
    <submittedName>
        <fullName evidence="4">Glycosidase</fullName>
    </submittedName>
</protein>
<dbReference type="InterPro" id="IPR023296">
    <property type="entry name" value="Glyco_hydro_beta-prop_sf"/>
</dbReference>
<keyword evidence="2" id="KW-0808">Transferase</keyword>
<gene>
    <name evidence="4" type="ORF">GCM10022392_03720</name>
</gene>
<evidence type="ECO:0000256" key="3">
    <source>
        <dbReference type="ARBA" id="ARBA00024356"/>
    </source>
</evidence>
<keyword evidence="5" id="KW-1185">Reference proteome</keyword>
<dbReference type="Proteomes" id="UP001500841">
    <property type="component" value="Unassembled WGS sequence"/>
</dbReference>
<dbReference type="Gene3D" id="2.115.10.20">
    <property type="entry name" value="Glycosyl hydrolase domain, family 43"/>
    <property type="match status" value="1"/>
</dbReference>
<comment type="similarity">
    <text evidence="3">Belongs to the glycosyl hydrolase 130 family.</text>
</comment>
<dbReference type="RefSeq" id="WP_345100726.1">
    <property type="nucleotide sequence ID" value="NZ_BAABCV010000001.1"/>
</dbReference>
<name>A0ABP7WDK2_9SPHI</name>
<keyword evidence="4" id="KW-0378">Hydrolase</keyword>
<sequence length="339" mass="38211">MVRVKKEKALLSTTDLGFESEGVLNPAAVKEGNTVHLLYRAVRKGNFSSIGYCKLDGPLTIADRMISPLLSPEYDYERHGMEDPRIVKIDDTYYLSYVAFDGTDALGAVATSTDLIHFDKKGIIVPQLKCSEFDLLAKRNNADIIARYRDDYNSPEVIIMDKDVVFFPRRVNGKLMFLHRIKPDIQLVAVNSLDELTEDFWEGYVSDLKDNIVLTPKNLHELNYVGAGCPPVETECGWLVIYHGVQHFDNGYHYSACAALFDLDDPRKEIARLPYPLFVPDQPYELAGDVDNVCFPTGTALFDDTLYIYYGAGDDVIACASVILKELVDELLAFDIRKR</sequence>
<evidence type="ECO:0000256" key="2">
    <source>
        <dbReference type="ARBA" id="ARBA00022679"/>
    </source>
</evidence>
<keyword evidence="1" id="KW-0328">Glycosyltransferase</keyword>
<organism evidence="4 5">
    <name type="scientific">Mucilaginibacter panaciglaebae</name>
    <dbReference type="NCBI Taxonomy" id="502331"/>
    <lineage>
        <taxon>Bacteria</taxon>
        <taxon>Pseudomonadati</taxon>
        <taxon>Bacteroidota</taxon>
        <taxon>Sphingobacteriia</taxon>
        <taxon>Sphingobacteriales</taxon>
        <taxon>Sphingobacteriaceae</taxon>
        <taxon>Mucilaginibacter</taxon>
    </lineage>
</organism>
<dbReference type="GO" id="GO:0016798">
    <property type="term" value="F:hydrolase activity, acting on glycosyl bonds"/>
    <property type="evidence" value="ECO:0007669"/>
    <property type="project" value="UniProtKB-KW"/>
</dbReference>
<dbReference type="PANTHER" id="PTHR34106">
    <property type="entry name" value="GLYCOSIDASE"/>
    <property type="match status" value="1"/>
</dbReference>
<reference evidence="5" key="1">
    <citation type="journal article" date="2019" name="Int. J. Syst. Evol. Microbiol.">
        <title>The Global Catalogue of Microorganisms (GCM) 10K type strain sequencing project: providing services to taxonomists for standard genome sequencing and annotation.</title>
        <authorList>
            <consortium name="The Broad Institute Genomics Platform"/>
            <consortium name="The Broad Institute Genome Sequencing Center for Infectious Disease"/>
            <person name="Wu L."/>
            <person name="Ma J."/>
        </authorList>
    </citation>
    <scope>NUCLEOTIDE SEQUENCE [LARGE SCALE GENOMIC DNA]</scope>
    <source>
        <strain evidence="5">JCM 17085</strain>
    </source>
</reference>
<evidence type="ECO:0000256" key="1">
    <source>
        <dbReference type="ARBA" id="ARBA00022676"/>
    </source>
</evidence>
<evidence type="ECO:0000313" key="5">
    <source>
        <dbReference type="Proteomes" id="UP001500841"/>
    </source>
</evidence>
<dbReference type="PANTHER" id="PTHR34106:SF5">
    <property type="entry name" value="GLYCOSIDASE"/>
    <property type="match status" value="1"/>
</dbReference>
<evidence type="ECO:0000313" key="4">
    <source>
        <dbReference type="EMBL" id="GAA4086056.1"/>
    </source>
</evidence>
<dbReference type="InterPro" id="IPR007184">
    <property type="entry name" value="Mannoside_phosphorylase"/>
</dbReference>
<dbReference type="CDD" id="cd18614">
    <property type="entry name" value="GH130"/>
    <property type="match status" value="1"/>
</dbReference>
<dbReference type="EMBL" id="BAABCV010000001">
    <property type="protein sequence ID" value="GAA4086056.1"/>
    <property type="molecule type" value="Genomic_DNA"/>
</dbReference>
<dbReference type="SUPFAM" id="SSF75005">
    <property type="entry name" value="Arabinanase/levansucrase/invertase"/>
    <property type="match status" value="1"/>
</dbReference>
<accession>A0ABP7WDK2</accession>
<keyword evidence="4" id="KW-0326">Glycosidase</keyword>
<comment type="caution">
    <text evidence="4">The sequence shown here is derived from an EMBL/GenBank/DDBJ whole genome shotgun (WGS) entry which is preliminary data.</text>
</comment>
<dbReference type="PIRSF" id="PIRSF016202">
    <property type="entry name" value="PH1107"/>
    <property type="match status" value="1"/>
</dbReference>
<proteinExistence type="inferred from homology"/>
<dbReference type="Pfam" id="PF04041">
    <property type="entry name" value="Glyco_hydro_130"/>
    <property type="match status" value="1"/>
</dbReference>